<keyword evidence="2" id="KW-1185">Reference proteome</keyword>
<dbReference type="EMBL" id="CAJNJA010007090">
    <property type="protein sequence ID" value="CAE7220115.1"/>
    <property type="molecule type" value="Genomic_DNA"/>
</dbReference>
<proteinExistence type="predicted"/>
<feature type="non-terminal residue" evidence="1">
    <location>
        <position position="178"/>
    </location>
</feature>
<reference evidence="1" key="1">
    <citation type="submission" date="2021-02" db="EMBL/GenBank/DDBJ databases">
        <authorList>
            <person name="Dougan E. K."/>
            <person name="Rhodes N."/>
            <person name="Thang M."/>
            <person name="Chan C."/>
        </authorList>
    </citation>
    <scope>NUCLEOTIDE SEQUENCE</scope>
</reference>
<accession>A0A812KA67</accession>
<evidence type="ECO:0000313" key="2">
    <source>
        <dbReference type="Proteomes" id="UP000601435"/>
    </source>
</evidence>
<evidence type="ECO:0000313" key="1">
    <source>
        <dbReference type="EMBL" id="CAE7220115.1"/>
    </source>
</evidence>
<organism evidence="1 2">
    <name type="scientific">Symbiodinium necroappetens</name>
    <dbReference type="NCBI Taxonomy" id="1628268"/>
    <lineage>
        <taxon>Eukaryota</taxon>
        <taxon>Sar</taxon>
        <taxon>Alveolata</taxon>
        <taxon>Dinophyceae</taxon>
        <taxon>Suessiales</taxon>
        <taxon>Symbiodiniaceae</taxon>
        <taxon>Symbiodinium</taxon>
    </lineage>
</organism>
<name>A0A812KA67_9DINO</name>
<protein>
    <submittedName>
        <fullName evidence="1">Cacna1h protein</fullName>
    </submittedName>
</protein>
<sequence>ANFWSVAAELLRSYSAQNLQTNFFLVTSATSRSWTRAFELCQAYKGDPSVTNSALGALARHGHWRLAIALLHGGSSVSASETGDEREHVIGTNSAMAAFVVEGPWPRALGLASGCSDALGGSAAVAAAHHWEVSLTLLWTLQRQFHLDEDYFNAALRVCARSCEGRLPGRFRGENEAD</sequence>
<gene>
    <name evidence="1" type="primary">Cacna1h</name>
    <name evidence="1" type="ORF">SNEC2469_LOCUS2758</name>
</gene>
<dbReference type="Proteomes" id="UP000601435">
    <property type="component" value="Unassembled WGS sequence"/>
</dbReference>
<dbReference type="AlphaFoldDB" id="A0A812KA67"/>
<comment type="caution">
    <text evidence="1">The sequence shown here is derived from an EMBL/GenBank/DDBJ whole genome shotgun (WGS) entry which is preliminary data.</text>
</comment>